<dbReference type="EMBL" id="CP002580">
    <property type="protein sequence ID" value="AJK47365.1"/>
    <property type="molecule type" value="Genomic_DNA"/>
</dbReference>
<dbReference type="KEGG" id="bgp:BGL_1c28880"/>
<dbReference type="AlphaFoldDB" id="A0A0B6S248"/>
<evidence type="ECO:0000313" key="1">
    <source>
        <dbReference type="EMBL" id="AJK47365.1"/>
    </source>
</evidence>
<accession>A0A0B6S248</accession>
<sequence length="91" mass="10378">MPKHSLLQPKTVTTTLPAPKVLPFDGFSRWADLQPFIPMSRESVRLRELDGRFPKRVQLGSARCVAWPNSELHRYFADPANYRASDAPREG</sequence>
<dbReference type="Proteomes" id="UP000031838">
    <property type="component" value="Chromosome 1"/>
</dbReference>
<dbReference type="RefSeq" id="WP_226993569.1">
    <property type="nucleotide sequence ID" value="NZ_CP002580.1"/>
</dbReference>
<dbReference type="Pfam" id="PF05930">
    <property type="entry name" value="Phage_AlpA"/>
    <property type="match status" value="1"/>
</dbReference>
<dbReference type="InterPro" id="IPR010260">
    <property type="entry name" value="AlpA"/>
</dbReference>
<keyword evidence="2" id="KW-1185">Reference proteome</keyword>
<dbReference type="HOGENOM" id="CLU_140176_11_2_4"/>
<organism evidence="1 2">
    <name type="scientific">Burkholderia plantarii</name>
    <dbReference type="NCBI Taxonomy" id="41899"/>
    <lineage>
        <taxon>Bacteria</taxon>
        <taxon>Pseudomonadati</taxon>
        <taxon>Pseudomonadota</taxon>
        <taxon>Betaproteobacteria</taxon>
        <taxon>Burkholderiales</taxon>
        <taxon>Burkholderiaceae</taxon>
        <taxon>Burkholderia</taxon>
    </lineage>
</organism>
<protein>
    <submittedName>
        <fullName evidence="1">Putative phage transcriptional regulator, AlpA</fullName>
    </submittedName>
</protein>
<evidence type="ECO:0000313" key="2">
    <source>
        <dbReference type="Proteomes" id="UP000031838"/>
    </source>
</evidence>
<reference evidence="1 2" key="2">
    <citation type="journal article" date="2016" name="Appl. Microbiol. Biotechnol.">
        <title>Mutations improving production and secretion of extracellular lipase by Burkholderia glumae PG1.</title>
        <authorList>
            <person name="Knapp A."/>
            <person name="Voget S."/>
            <person name="Gao R."/>
            <person name="Zaburannyi N."/>
            <person name="Krysciak D."/>
            <person name="Breuer M."/>
            <person name="Hauer B."/>
            <person name="Streit W.R."/>
            <person name="Muller R."/>
            <person name="Daniel R."/>
            <person name="Jaeger K.E."/>
        </authorList>
    </citation>
    <scope>NUCLEOTIDE SEQUENCE [LARGE SCALE GENOMIC DNA]</scope>
    <source>
        <strain evidence="1 2">PG1</strain>
    </source>
</reference>
<proteinExistence type="predicted"/>
<name>A0A0B6S248_BURPL</name>
<reference evidence="2" key="1">
    <citation type="submission" date="2011-03" db="EMBL/GenBank/DDBJ databases">
        <authorList>
            <person name="Voget S."/>
            <person name="Streit W.R."/>
            <person name="Jaeger K.E."/>
            <person name="Daniel R."/>
        </authorList>
    </citation>
    <scope>NUCLEOTIDE SEQUENCE [LARGE SCALE GENOMIC DNA]</scope>
    <source>
        <strain evidence="2">PG1</strain>
    </source>
</reference>
<gene>
    <name evidence="1" type="ORF">BGL_1c28880</name>
</gene>